<organism evidence="3">
    <name type="scientific">Darwinula stevensoni</name>
    <dbReference type="NCBI Taxonomy" id="69355"/>
    <lineage>
        <taxon>Eukaryota</taxon>
        <taxon>Metazoa</taxon>
        <taxon>Ecdysozoa</taxon>
        <taxon>Arthropoda</taxon>
        <taxon>Crustacea</taxon>
        <taxon>Oligostraca</taxon>
        <taxon>Ostracoda</taxon>
        <taxon>Podocopa</taxon>
        <taxon>Podocopida</taxon>
        <taxon>Darwinulocopina</taxon>
        <taxon>Darwinuloidea</taxon>
        <taxon>Darwinulidae</taxon>
        <taxon>Darwinula</taxon>
    </lineage>
</organism>
<feature type="transmembrane region" description="Helical" evidence="2">
    <location>
        <begin position="76"/>
        <end position="97"/>
    </location>
</feature>
<evidence type="ECO:0000313" key="3">
    <source>
        <dbReference type="EMBL" id="CAD7254994.1"/>
    </source>
</evidence>
<feature type="compositionally biased region" description="Basic and acidic residues" evidence="1">
    <location>
        <begin position="154"/>
        <end position="168"/>
    </location>
</feature>
<keyword evidence="2" id="KW-0472">Membrane</keyword>
<gene>
    <name evidence="3" type="ORF">DSTB1V02_LOCUS14740</name>
</gene>
<keyword evidence="2" id="KW-1133">Transmembrane helix</keyword>
<protein>
    <recommendedName>
        <fullName evidence="5">Transmembrane protein</fullName>
    </recommendedName>
</protein>
<dbReference type="AlphaFoldDB" id="A0A7R9AIK9"/>
<dbReference type="EMBL" id="LR914837">
    <property type="protein sequence ID" value="CAD7254994.1"/>
    <property type="molecule type" value="Genomic_DNA"/>
</dbReference>
<feature type="compositionally biased region" description="Basic and acidic residues" evidence="1">
    <location>
        <begin position="106"/>
        <end position="146"/>
    </location>
</feature>
<dbReference type="Proteomes" id="UP000677054">
    <property type="component" value="Unassembled WGS sequence"/>
</dbReference>
<evidence type="ECO:0008006" key="5">
    <source>
        <dbReference type="Google" id="ProtNLM"/>
    </source>
</evidence>
<evidence type="ECO:0000256" key="2">
    <source>
        <dbReference type="SAM" id="Phobius"/>
    </source>
</evidence>
<proteinExistence type="predicted"/>
<sequence>MNEMRQRPSSLLTTGLPYSPLVDLGNNRGASPRLSTQFSDVISDLTGVVTSRLLLSPVKLSLTDTPRKRRGRGGCVSFRCVAFVSILLVLAASLFVYTKGFLKGDEAESSHEHGPCKPEDTDCAHKRPGKEKRDVDGHREAGRFDDGGAAVDSRGQKGEHEDHREHGGHGGPGLDPRDPRDQWRYRDEYRHRDRVENPGQGQGQGQGHRRTPPGVSPMHYHNPNRYP</sequence>
<feature type="region of interest" description="Disordered" evidence="1">
    <location>
        <begin position="106"/>
        <end position="227"/>
    </location>
</feature>
<reference evidence="3" key="1">
    <citation type="submission" date="2020-11" db="EMBL/GenBank/DDBJ databases">
        <authorList>
            <person name="Tran Van P."/>
        </authorList>
    </citation>
    <scope>NUCLEOTIDE SEQUENCE</scope>
</reference>
<keyword evidence="4" id="KW-1185">Reference proteome</keyword>
<keyword evidence="2" id="KW-0812">Transmembrane</keyword>
<dbReference type="EMBL" id="CAJPEV010015319">
    <property type="protein sequence ID" value="CAG0907139.1"/>
    <property type="molecule type" value="Genomic_DNA"/>
</dbReference>
<accession>A0A7R9AIK9</accession>
<feature type="compositionally biased region" description="Basic and acidic residues" evidence="1">
    <location>
        <begin position="175"/>
        <end position="196"/>
    </location>
</feature>
<evidence type="ECO:0000256" key="1">
    <source>
        <dbReference type="SAM" id="MobiDB-lite"/>
    </source>
</evidence>
<name>A0A7R9AIK9_9CRUS</name>
<evidence type="ECO:0000313" key="4">
    <source>
        <dbReference type="Proteomes" id="UP000677054"/>
    </source>
</evidence>